<feature type="compositionally biased region" description="Basic and acidic residues" evidence="8">
    <location>
        <begin position="344"/>
        <end position="355"/>
    </location>
</feature>
<sequence length="449" mass="50509">MSRRIRMPKLPSIGTDIVKISRFAKYGDANAALPLVRRFLTPREIGAYEYADITPERRVQFLASRWAAKEAVIKTVHHRRVYHRDIEIWKRENGTPYAILLRVRTGDDTGDPKDPYSAVDFVDEHLMDPAAGDNIRQQRGDDSAYAFHPDSWPFKFSKSSPTLTADVWDEMYGIDGTVVNLSISHEEDYATATAIAQYGLHEVVSAQGRPEQWDTGKGVPRDHINDRRRMPKPRAEVNESMVDQCAADESTIDESTADESEVKASAESEVIPDRPEESRPYEPATKLLGSSNFQALGEHQPSEDSSADPQQHDTSAVTPDHNPLADVGQDRAREPSSTVPAKARYTEMEEADRGRLARQGLPDFERENAWSDEEVDSDPSTGPVNVARTSTRKPRASITDQEELLNSALNSEANEEAWKDDDTKLLPTKDTTKEESKSSRFWDQYHGKR</sequence>
<keyword evidence="4" id="KW-0276">Fatty acid metabolism</keyword>
<feature type="compositionally biased region" description="Polar residues" evidence="8">
    <location>
        <begin position="378"/>
        <end position="389"/>
    </location>
</feature>
<dbReference type="InterPro" id="IPR008278">
    <property type="entry name" value="4-PPantetheinyl_Trfase_dom"/>
</dbReference>
<keyword evidence="11" id="KW-1185">Reference proteome</keyword>
<dbReference type="NCBIfam" id="TIGR00556">
    <property type="entry name" value="pantethn_trn"/>
    <property type="match status" value="1"/>
</dbReference>
<dbReference type="SUPFAM" id="SSF56214">
    <property type="entry name" value="4'-phosphopantetheinyl transferase"/>
    <property type="match status" value="1"/>
</dbReference>
<keyword evidence="3" id="KW-0479">Metal-binding</keyword>
<gene>
    <name evidence="10" type="ORF">K461DRAFT_293556</name>
</gene>
<evidence type="ECO:0000259" key="9">
    <source>
        <dbReference type="Pfam" id="PF01648"/>
    </source>
</evidence>
<dbReference type="AlphaFoldDB" id="A0A9P4MKL9"/>
<protein>
    <recommendedName>
        <fullName evidence="9">4'-phosphopantetheinyl transferase domain-containing protein</fullName>
    </recommendedName>
</protein>
<dbReference type="Proteomes" id="UP000799439">
    <property type="component" value="Unassembled WGS sequence"/>
</dbReference>
<evidence type="ECO:0000256" key="2">
    <source>
        <dbReference type="ARBA" id="ARBA00022679"/>
    </source>
</evidence>
<keyword evidence="1" id="KW-0444">Lipid biosynthesis</keyword>
<feature type="domain" description="4'-phosphopantetheinyl transferase" evidence="9">
    <location>
        <begin position="12"/>
        <end position="99"/>
    </location>
</feature>
<evidence type="ECO:0000256" key="6">
    <source>
        <dbReference type="ARBA" id="ARBA00023098"/>
    </source>
</evidence>
<evidence type="ECO:0000313" key="10">
    <source>
        <dbReference type="EMBL" id="KAF2153284.1"/>
    </source>
</evidence>
<dbReference type="OrthoDB" id="15433at2759"/>
<dbReference type="GO" id="GO:0008897">
    <property type="term" value="F:holo-[acyl-carrier-protein] synthase activity"/>
    <property type="evidence" value="ECO:0007669"/>
    <property type="project" value="InterPro"/>
</dbReference>
<dbReference type="InterPro" id="IPR004568">
    <property type="entry name" value="Ppantetheine-prot_Trfase_dom"/>
</dbReference>
<name>A0A9P4MKL9_9PEZI</name>
<dbReference type="EMBL" id="ML996085">
    <property type="protein sequence ID" value="KAF2153284.1"/>
    <property type="molecule type" value="Genomic_DNA"/>
</dbReference>
<dbReference type="HAMAP" id="MF_00101">
    <property type="entry name" value="AcpS"/>
    <property type="match status" value="1"/>
</dbReference>
<evidence type="ECO:0000256" key="5">
    <source>
        <dbReference type="ARBA" id="ARBA00022842"/>
    </source>
</evidence>
<accession>A0A9P4MKL9</accession>
<evidence type="ECO:0000256" key="1">
    <source>
        <dbReference type="ARBA" id="ARBA00022516"/>
    </source>
</evidence>
<dbReference type="GO" id="GO:0000287">
    <property type="term" value="F:magnesium ion binding"/>
    <property type="evidence" value="ECO:0007669"/>
    <property type="project" value="InterPro"/>
</dbReference>
<dbReference type="Pfam" id="PF01648">
    <property type="entry name" value="ACPS"/>
    <property type="match status" value="1"/>
</dbReference>
<dbReference type="InterPro" id="IPR002582">
    <property type="entry name" value="ACPS"/>
</dbReference>
<keyword evidence="7" id="KW-0275">Fatty acid biosynthesis</keyword>
<keyword evidence="5" id="KW-0460">Magnesium</keyword>
<comment type="caution">
    <text evidence="10">The sequence shown here is derived from an EMBL/GenBank/DDBJ whole genome shotgun (WGS) entry which is preliminary data.</text>
</comment>
<proteinExistence type="inferred from homology"/>
<dbReference type="InterPro" id="IPR037143">
    <property type="entry name" value="4-PPantetheinyl_Trfase_dom_sf"/>
</dbReference>
<feature type="region of interest" description="Disordered" evidence="8">
    <location>
        <begin position="207"/>
        <end position="449"/>
    </location>
</feature>
<feature type="compositionally biased region" description="Basic and acidic residues" evidence="8">
    <location>
        <begin position="260"/>
        <end position="280"/>
    </location>
</feature>
<evidence type="ECO:0000256" key="7">
    <source>
        <dbReference type="ARBA" id="ARBA00023160"/>
    </source>
</evidence>
<evidence type="ECO:0000313" key="11">
    <source>
        <dbReference type="Proteomes" id="UP000799439"/>
    </source>
</evidence>
<evidence type="ECO:0000256" key="8">
    <source>
        <dbReference type="SAM" id="MobiDB-lite"/>
    </source>
</evidence>
<feature type="compositionally biased region" description="Basic and acidic residues" evidence="8">
    <location>
        <begin position="211"/>
        <end position="237"/>
    </location>
</feature>
<dbReference type="Gene3D" id="3.90.470.20">
    <property type="entry name" value="4'-phosphopantetheinyl transferase domain"/>
    <property type="match status" value="1"/>
</dbReference>
<evidence type="ECO:0000256" key="4">
    <source>
        <dbReference type="ARBA" id="ARBA00022832"/>
    </source>
</evidence>
<keyword evidence="6" id="KW-0443">Lipid metabolism</keyword>
<feature type="compositionally biased region" description="Acidic residues" evidence="8">
    <location>
        <begin position="250"/>
        <end position="259"/>
    </location>
</feature>
<feature type="compositionally biased region" description="Basic and acidic residues" evidence="8">
    <location>
        <begin position="430"/>
        <end position="449"/>
    </location>
</feature>
<keyword evidence="2" id="KW-0808">Transferase</keyword>
<dbReference type="GO" id="GO:0006633">
    <property type="term" value="P:fatty acid biosynthetic process"/>
    <property type="evidence" value="ECO:0007669"/>
    <property type="project" value="UniProtKB-KW"/>
</dbReference>
<evidence type="ECO:0000256" key="3">
    <source>
        <dbReference type="ARBA" id="ARBA00022723"/>
    </source>
</evidence>
<feature type="compositionally biased region" description="Polar residues" evidence="8">
    <location>
        <begin position="303"/>
        <end position="317"/>
    </location>
</feature>
<organism evidence="10 11">
    <name type="scientific">Myriangium duriaei CBS 260.36</name>
    <dbReference type="NCBI Taxonomy" id="1168546"/>
    <lineage>
        <taxon>Eukaryota</taxon>
        <taxon>Fungi</taxon>
        <taxon>Dikarya</taxon>
        <taxon>Ascomycota</taxon>
        <taxon>Pezizomycotina</taxon>
        <taxon>Dothideomycetes</taxon>
        <taxon>Dothideomycetidae</taxon>
        <taxon>Myriangiales</taxon>
        <taxon>Myriangiaceae</taxon>
        <taxon>Myriangium</taxon>
    </lineage>
</organism>
<reference evidence="10" key="1">
    <citation type="journal article" date="2020" name="Stud. Mycol.">
        <title>101 Dothideomycetes genomes: a test case for predicting lifestyles and emergence of pathogens.</title>
        <authorList>
            <person name="Haridas S."/>
            <person name="Albert R."/>
            <person name="Binder M."/>
            <person name="Bloem J."/>
            <person name="Labutti K."/>
            <person name="Salamov A."/>
            <person name="Andreopoulos B."/>
            <person name="Baker S."/>
            <person name="Barry K."/>
            <person name="Bills G."/>
            <person name="Bluhm B."/>
            <person name="Cannon C."/>
            <person name="Castanera R."/>
            <person name="Culley D."/>
            <person name="Daum C."/>
            <person name="Ezra D."/>
            <person name="Gonzalez J."/>
            <person name="Henrissat B."/>
            <person name="Kuo A."/>
            <person name="Liang C."/>
            <person name="Lipzen A."/>
            <person name="Lutzoni F."/>
            <person name="Magnuson J."/>
            <person name="Mondo S."/>
            <person name="Nolan M."/>
            <person name="Ohm R."/>
            <person name="Pangilinan J."/>
            <person name="Park H.-J."/>
            <person name="Ramirez L."/>
            <person name="Alfaro M."/>
            <person name="Sun H."/>
            <person name="Tritt A."/>
            <person name="Yoshinaga Y."/>
            <person name="Zwiers L.-H."/>
            <person name="Turgeon B."/>
            <person name="Goodwin S."/>
            <person name="Spatafora J."/>
            <person name="Crous P."/>
            <person name="Grigoriev I."/>
        </authorList>
    </citation>
    <scope>NUCLEOTIDE SEQUENCE</scope>
    <source>
        <strain evidence="10">CBS 260.36</strain>
    </source>
</reference>